<evidence type="ECO:0000256" key="7">
    <source>
        <dbReference type="ARBA" id="ARBA00023015"/>
    </source>
</evidence>
<evidence type="ECO:0000256" key="10">
    <source>
        <dbReference type="ARBA" id="ARBA00023163"/>
    </source>
</evidence>
<dbReference type="AlphaFoldDB" id="A0A1G9S1B4"/>
<dbReference type="RefSeq" id="WP_092727170.1">
    <property type="nucleotide sequence ID" value="NZ_FNGW01000008.1"/>
</dbReference>
<dbReference type="Pfam" id="PF12833">
    <property type="entry name" value="HTH_18"/>
    <property type="match status" value="1"/>
</dbReference>
<keyword evidence="11" id="KW-0234">DNA repair</keyword>
<keyword evidence="8" id="KW-0238">DNA-binding</keyword>
<dbReference type="Gene3D" id="3.40.10.10">
    <property type="entry name" value="DNA Methylphosphotriester Repair Domain"/>
    <property type="match status" value="1"/>
</dbReference>
<dbReference type="EMBL" id="FNGW01000008">
    <property type="protein sequence ID" value="SDM29273.1"/>
    <property type="molecule type" value="Genomic_DNA"/>
</dbReference>
<dbReference type="GO" id="GO:0043565">
    <property type="term" value="F:sequence-specific DNA binding"/>
    <property type="evidence" value="ECO:0007669"/>
    <property type="project" value="InterPro"/>
</dbReference>
<evidence type="ECO:0000256" key="1">
    <source>
        <dbReference type="ARBA" id="ARBA00001947"/>
    </source>
</evidence>
<dbReference type="GO" id="GO:0032259">
    <property type="term" value="P:methylation"/>
    <property type="evidence" value="ECO:0007669"/>
    <property type="project" value="UniProtKB-KW"/>
</dbReference>
<keyword evidence="3 13" id="KW-0808">Transferase</keyword>
<accession>A0A1G9S1B4</accession>
<keyword evidence="4" id="KW-0479">Metal-binding</keyword>
<evidence type="ECO:0000256" key="2">
    <source>
        <dbReference type="ARBA" id="ARBA00022603"/>
    </source>
</evidence>
<reference evidence="13 14" key="1">
    <citation type="submission" date="2016-10" db="EMBL/GenBank/DDBJ databases">
        <authorList>
            <person name="de Groot N.N."/>
        </authorList>
    </citation>
    <scope>NUCLEOTIDE SEQUENCE [LARGE SCALE GENOMIC DNA]</scope>
    <source>
        <strain evidence="13 14">DSM 797</strain>
    </source>
</reference>
<keyword evidence="10" id="KW-0804">Transcription</keyword>
<keyword evidence="9" id="KW-0010">Activator</keyword>
<dbReference type="Proteomes" id="UP000199068">
    <property type="component" value="Unassembled WGS sequence"/>
</dbReference>
<dbReference type="PANTHER" id="PTHR43280">
    <property type="entry name" value="ARAC-FAMILY TRANSCRIPTIONAL REGULATOR"/>
    <property type="match status" value="1"/>
</dbReference>
<organism evidence="13 14">
    <name type="scientific">Romboutsia lituseburensis DSM 797</name>
    <dbReference type="NCBI Taxonomy" id="1121325"/>
    <lineage>
        <taxon>Bacteria</taxon>
        <taxon>Bacillati</taxon>
        <taxon>Bacillota</taxon>
        <taxon>Clostridia</taxon>
        <taxon>Peptostreptococcales</taxon>
        <taxon>Peptostreptococcaceae</taxon>
        <taxon>Romboutsia</taxon>
    </lineage>
</organism>
<evidence type="ECO:0000256" key="11">
    <source>
        <dbReference type="ARBA" id="ARBA00023204"/>
    </source>
</evidence>
<evidence type="ECO:0000256" key="9">
    <source>
        <dbReference type="ARBA" id="ARBA00023159"/>
    </source>
</evidence>
<comment type="cofactor">
    <cofactor evidence="1">
        <name>Zn(2+)</name>
        <dbReference type="ChEBI" id="CHEBI:29105"/>
    </cofactor>
</comment>
<dbReference type="InterPro" id="IPR018060">
    <property type="entry name" value="HTH_AraC"/>
</dbReference>
<evidence type="ECO:0000256" key="3">
    <source>
        <dbReference type="ARBA" id="ARBA00022679"/>
    </source>
</evidence>
<dbReference type="InterPro" id="IPR016220">
    <property type="entry name" value="Me-P-triester_DNA_alkyl-Trfase"/>
</dbReference>
<keyword evidence="14" id="KW-1185">Reference proteome</keyword>
<evidence type="ECO:0000256" key="4">
    <source>
        <dbReference type="ARBA" id="ARBA00022723"/>
    </source>
</evidence>
<evidence type="ECO:0000313" key="13">
    <source>
        <dbReference type="EMBL" id="SDM29273.1"/>
    </source>
</evidence>
<evidence type="ECO:0000256" key="5">
    <source>
        <dbReference type="ARBA" id="ARBA00022763"/>
    </source>
</evidence>
<keyword evidence="7" id="KW-0805">Transcription regulation</keyword>
<dbReference type="SUPFAM" id="SSF57884">
    <property type="entry name" value="Ada DNA repair protein, N-terminal domain (N-Ada 10)"/>
    <property type="match status" value="1"/>
</dbReference>
<feature type="domain" description="HTH araC/xylS-type" evidence="12">
    <location>
        <begin position="81"/>
        <end position="178"/>
    </location>
</feature>
<name>A0A1G9S1B4_9FIRM</name>
<evidence type="ECO:0000256" key="8">
    <source>
        <dbReference type="ARBA" id="ARBA00023125"/>
    </source>
</evidence>
<dbReference type="InterPro" id="IPR009057">
    <property type="entry name" value="Homeodomain-like_sf"/>
</dbReference>
<dbReference type="GO" id="GO:0008270">
    <property type="term" value="F:zinc ion binding"/>
    <property type="evidence" value="ECO:0007669"/>
    <property type="project" value="InterPro"/>
</dbReference>
<dbReference type="SMART" id="SM00342">
    <property type="entry name" value="HTH_ARAC"/>
    <property type="match status" value="1"/>
</dbReference>
<dbReference type="GO" id="GO:0006281">
    <property type="term" value="P:DNA repair"/>
    <property type="evidence" value="ECO:0007669"/>
    <property type="project" value="UniProtKB-KW"/>
</dbReference>
<gene>
    <name evidence="13" type="ORF">SAMN04515677_10850</name>
</gene>
<evidence type="ECO:0000256" key="6">
    <source>
        <dbReference type="ARBA" id="ARBA00022833"/>
    </source>
</evidence>
<dbReference type="PANTHER" id="PTHR43280:SF2">
    <property type="entry name" value="HTH-TYPE TRANSCRIPTIONAL REGULATOR EXSA"/>
    <property type="match status" value="1"/>
</dbReference>
<evidence type="ECO:0000313" key="14">
    <source>
        <dbReference type="Proteomes" id="UP000199068"/>
    </source>
</evidence>
<dbReference type="InterPro" id="IPR035451">
    <property type="entry name" value="Ada-like_dom_sf"/>
</dbReference>
<dbReference type="InterPro" id="IPR004026">
    <property type="entry name" value="Ada_DNA_repair_Zn-bd"/>
</dbReference>
<protein>
    <submittedName>
        <fullName evidence="13">AraC family transcriptional regulator, regulatory protein of adaptative response / methylphosphotriester-DNA alkyltransferase methyltransferase</fullName>
    </submittedName>
</protein>
<dbReference type="Gene3D" id="1.10.10.60">
    <property type="entry name" value="Homeodomain-like"/>
    <property type="match status" value="2"/>
</dbReference>
<dbReference type="PIRSF" id="PIRSF000408">
    <property type="entry name" value="Alkyltransferas_AdaA"/>
    <property type="match status" value="1"/>
</dbReference>
<keyword evidence="5" id="KW-0227">DNA damage</keyword>
<evidence type="ECO:0000259" key="12">
    <source>
        <dbReference type="PROSITE" id="PS01124"/>
    </source>
</evidence>
<dbReference type="PROSITE" id="PS01124">
    <property type="entry name" value="HTH_ARAC_FAMILY_2"/>
    <property type="match status" value="1"/>
</dbReference>
<keyword evidence="2 13" id="KW-0489">Methyltransferase</keyword>
<keyword evidence="6" id="KW-0862">Zinc</keyword>
<dbReference type="SUPFAM" id="SSF46689">
    <property type="entry name" value="Homeodomain-like"/>
    <property type="match status" value="1"/>
</dbReference>
<proteinExistence type="predicted"/>
<sequence length="183" mass="21227">MTSEEKWNCVIENDISSDGKFFYAVKTTKIFCKPSCKSKTPLRNNVTFFNTKQEAIDAGYRPCKRCRPDLLQFNPSEDIVYKTKNLIDMYFSNTDDLEKQIQTLGVNKNHLNKIFLNYYGKTITQYLRFVRVEKAKLMLLEGSKIIESAFECGFGSVSSFYSSFKKETGYAPKTFIKIMQNNK</sequence>
<dbReference type="Pfam" id="PF02805">
    <property type="entry name" value="Ada_Zn_binding"/>
    <property type="match status" value="1"/>
</dbReference>
<dbReference type="GO" id="GO:0008168">
    <property type="term" value="F:methyltransferase activity"/>
    <property type="evidence" value="ECO:0007669"/>
    <property type="project" value="UniProtKB-KW"/>
</dbReference>
<dbReference type="STRING" id="1121325.SAMN04515677_10850"/>
<dbReference type="InterPro" id="IPR018062">
    <property type="entry name" value="HTH_AraC-typ_CS"/>
</dbReference>
<dbReference type="GO" id="GO:0003700">
    <property type="term" value="F:DNA-binding transcription factor activity"/>
    <property type="evidence" value="ECO:0007669"/>
    <property type="project" value="InterPro"/>
</dbReference>
<dbReference type="PROSITE" id="PS00041">
    <property type="entry name" value="HTH_ARAC_FAMILY_1"/>
    <property type="match status" value="1"/>
</dbReference>